<keyword evidence="3" id="KW-1185">Reference proteome</keyword>
<comment type="caution">
    <text evidence="2">The sequence shown here is derived from an EMBL/GenBank/DDBJ whole genome shotgun (WGS) entry which is preliminary data.</text>
</comment>
<dbReference type="AlphaFoldDB" id="A0ABD1WSR1"/>
<feature type="region of interest" description="Disordered" evidence="1">
    <location>
        <begin position="21"/>
        <end position="123"/>
    </location>
</feature>
<gene>
    <name evidence="2" type="ORF">Fot_05357</name>
</gene>
<evidence type="ECO:0000313" key="3">
    <source>
        <dbReference type="Proteomes" id="UP001604277"/>
    </source>
</evidence>
<feature type="compositionally biased region" description="Polar residues" evidence="1">
    <location>
        <begin position="21"/>
        <end position="39"/>
    </location>
</feature>
<proteinExistence type="predicted"/>
<protein>
    <submittedName>
        <fullName evidence="2">Uncharacterized protein</fullName>
    </submittedName>
</protein>
<feature type="compositionally biased region" description="Gly residues" evidence="1">
    <location>
        <begin position="112"/>
        <end position="123"/>
    </location>
</feature>
<evidence type="ECO:0000313" key="2">
    <source>
        <dbReference type="EMBL" id="KAL2551738.1"/>
    </source>
</evidence>
<dbReference type="Proteomes" id="UP001604277">
    <property type="component" value="Unassembled WGS sequence"/>
</dbReference>
<organism evidence="2 3">
    <name type="scientific">Forsythia ovata</name>
    <dbReference type="NCBI Taxonomy" id="205694"/>
    <lineage>
        <taxon>Eukaryota</taxon>
        <taxon>Viridiplantae</taxon>
        <taxon>Streptophyta</taxon>
        <taxon>Embryophyta</taxon>
        <taxon>Tracheophyta</taxon>
        <taxon>Spermatophyta</taxon>
        <taxon>Magnoliopsida</taxon>
        <taxon>eudicotyledons</taxon>
        <taxon>Gunneridae</taxon>
        <taxon>Pentapetalae</taxon>
        <taxon>asterids</taxon>
        <taxon>lamiids</taxon>
        <taxon>Lamiales</taxon>
        <taxon>Oleaceae</taxon>
        <taxon>Forsythieae</taxon>
        <taxon>Forsythia</taxon>
    </lineage>
</organism>
<name>A0ABD1WSR1_9LAMI</name>
<sequence length="123" mass="13728">MSYATPIGVLLNHSENNLHHISNSASKVPNLHHISNSASKPAIEEKPEQTRRNRGKPEQTQTPEQRGPLGRRQRRVNRWRRRRQRRVNHQNSEGHSDGDRGASIGGEDGDRGVNGGSPGSVDF</sequence>
<feature type="compositionally biased region" description="Basic residues" evidence="1">
    <location>
        <begin position="69"/>
        <end position="88"/>
    </location>
</feature>
<feature type="compositionally biased region" description="Basic and acidic residues" evidence="1">
    <location>
        <begin position="42"/>
        <end position="57"/>
    </location>
</feature>
<evidence type="ECO:0000256" key="1">
    <source>
        <dbReference type="SAM" id="MobiDB-lite"/>
    </source>
</evidence>
<reference evidence="3" key="1">
    <citation type="submission" date="2024-07" db="EMBL/GenBank/DDBJ databases">
        <title>Two chromosome-level genome assemblies of Korean endemic species Abeliophyllum distichum and Forsythia ovata (Oleaceae).</title>
        <authorList>
            <person name="Jang H."/>
        </authorList>
    </citation>
    <scope>NUCLEOTIDE SEQUENCE [LARGE SCALE GENOMIC DNA]</scope>
</reference>
<dbReference type="EMBL" id="JBFOLJ010000002">
    <property type="protein sequence ID" value="KAL2551738.1"/>
    <property type="molecule type" value="Genomic_DNA"/>
</dbReference>
<accession>A0ABD1WSR1</accession>